<reference evidence="1 2" key="1">
    <citation type="submission" date="2019-07" db="EMBL/GenBank/DDBJ databases">
        <title>Whole genome shotgun sequence of Alkalibacterium kapii NBRC 103247.</title>
        <authorList>
            <person name="Hosoyama A."/>
            <person name="Uohara A."/>
            <person name="Ohji S."/>
            <person name="Ichikawa N."/>
        </authorList>
    </citation>
    <scope>NUCLEOTIDE SEQUENCE [LARGE SCALE GENOMIC DNA]</scope>
    <source>
        <strain evidence="1 2">NBRC 103247</strain>
    </source>
</reference>
<gene>
    <name evidence="1" type="ORF">AKA01nite_06450</name>
</gene>
<keyword evidence="2" id="KW-1185">Reference proteome</keyword>
<dbReference type="AlphaFoldDB" id="A0A511AUK3"/>
<comment type="caution">
    <text evidence="1">The sequence shown here is derived from an EMBL/GenBank/DDBJ whole genome shotgun (WGS) entry which is preliminary data.</text>
</comment>
<dbReference type="EMBL" id="BJUY01000005">
    <property type="protein sequence ID" value="GEK91023.1"/>
    <property type="molecule type" value="Genomic_DNA"/>
</dbReference>
<proteinExistence type="predicted"/>
<evidence type="ECO:0008006" key="3">
    <source>
        <dbReference type="Google" id="ProtNLM"/>
    </source>
</evidence>
<dbReference type="InterPro" id="IPR025935">
    <property type="entry name" value="AbiH"/>
</dbReference>
<protein>
    <recommendedName>
        <fullName evidence="3">Bacteriophage abortive infection AbiH</fullName>
    </recommendedName>
</protein>
<dbReference type="Pfam" id="PF14253">
    <property type="entry name" value="AbiH"/>
    <property type="match status" value="1"/>
</dbReference>
<dbReference type="RefSeq" id="WP_146923743.1">
    <property type="nucleotide sequence ID" value="NZ_BJUY01000005.1"/>
</dbReference>
<organism evidence="1 2">
    <name type="scientific">Alkalibacterium kapii</name>
    <dbReference type="NCBI Taxonomy" id="426704"/>
    <lineage>
        <taxon>Bacteria</taxon>
        <taxon>Bacillati</taxon>
        <taxon>Bacillota</taxon>
        <taxon>Bacilli</taxon>
        <taxon>Lactobacillales</taxon>
        <taxon>Carnobacteriaceae</taxon>
        <taxon>Alkalibacterium</taxon>
    </lineage>
</organism>
<dbReference type="OrthoDB" id="9810135at2"/>
<name>A0A511AUK3_9LACT</name>
<accession>A0A511AUK3</accession>
<evidence type="ECO:0000313" key="1">
    <source>
        <dbReference type="EMBL" id="GEK91023.1"/>
    </source>
</evidence>
<sequence>MNLFVIGNGFDLAHGLYTTYIDFREFLEFEDWNFLNRFEATYGINSVCNPNYAKSFLWKDLENSISNIEEDRIADEGIYIELGLEVGDEYVEDTLDEHWETTYGFIIEFKEYLESWVNTIEVDAVRRTELINQEAEDLFLTFNYTLLLEEIYEIEKSKILHIHGSVELDDYDSLVLGHGNKKKLQNAREKARLATESFSEKESSIYNAIGNYYERTFKDVKMICFSHTEFFNNLNEVEKVFIIGHSIGDVDLPYFEKIKINVRKNTTWCIYYYHEEEKSDFQNKLLSIGVELEKIELLHSNLFFN</sequence>
<dbReference type="Proteomes" id="UP000321662">
    <property type="component" value="Unassembled WGS sequence"/>
</dbReference>
<evidence type="ECO:0000313" key="2">
    <source>
        <dbReference type="Proteomes" id="UP000321662"/>
    </source>
</evidence>